<keyword evidence="10" id="KW-1185">Reference proteome</keyword>
<evidence type="ECO:0000256" key="2">
    <source>
        <dbReference type="ARBA" id="ARBA00009001"/>
    </source>
</evidence>
<evidence type="ECO:0000256" key="3">
    <source>
        <dbReference type="ARBA" id="ARBA00023015"/>
    </source>
</evidence>
<sequence length="134" mass="14739">MPPKRKEEDASEHSADEGASADPPPAKKAKKATTSKKSDEKKEQSSKAASKKSKGSVGKVLYSNPDGEKYIDLGKKRRITVRSFKGMTQVDIREFYGDDGDEKPGKKGIALSPEQWAELKQNVATIDEMIKNVK</sequence>
<feature type="region of interest" description="Disordered" evidence="7">
    <location>
        <begin position="1"/>
        <end position="68"/>
    </location>
</feature>
<dbReference type="GO" id="GO:0003713">
    <property type="term" value="F:transcription coactivator activity"/>
    <property type="evidence" value="ECO:0007669"/>
    <property type="project" value="InterPro"/>
</dbReference>
<dbReference type="Gene3D" id="2.30.31.10">
    <property type="entry name" value="Transcriptional Coactivator Pc4, Chain A"/>
    <property type="match status" value="1"/>
</dbReference>
<dbReference type="STRING" id="27342.A0A0H2RAD4"/>
<dbReference type="PANTHER" id="PTHR13215">
    <property type="entry name" value="RNA POLYMERASE II TRANSCRIPTIONAL COACTIVATOR"/>
    <property type="match status" value="1"/>
</dbReference>
<dbReference type="SUPFAM" id="SSF54447">
    <property type="entry name" value="ssDNA-binding transcriptional regulator domain"/>
    <property type="match status" value="1"/>
</dbReference>
<feature type="compositionally biased region" description="Basic and acidic residues" evidence="7">
    <location>
        <begin position="1"/>
        <end position="16"/>
    </location>
</feature>
<dbReference type="InterPro" id="IPR009044">
    <property type="entry name" value="ssDNA-bd_transcriptional_reg"/>
</dbReference>
<accession>A0A0H2RAD4</accession>
<evidence type="ECO:0000313" key="10">
    <source>
        <dbReference type="Proteomes" id="UP000053477"/>
    </source>
</evidence>
<feature type="domain" description="Transcriptional coactivator p15 (PC4) C-terminal" evidence="8">
    <location>
        <begin position="72"/>
        <end position="122"/>
    </location>
</feature>
<dbReference type="InterPro" id="IPR045125">
    <property type="entry name" value="Sub1/Tcp4-like"/>
</dbReference>
<proteinExistence type="inferred from homology"/>
<comment type="similarity">
    <text evidence="2">Belongs to the transcriptional coactivator PC4 family.</text>
</comment>
<dbReference type="Proteomes" id="UP000053477">
    <property type="component" value="Unassembled WGS sequence"/>
</dbReference>
<feature type="compositionally biased region" description="Basic and acidic residues" evidence="7">
    <location>
        <begin position="36"/>
        <end position="45"/>
    </location>
</feature>
<gene>
    <name evidence="9" type="ORF">SCHPADRAFT_1002348</name>
</gene>
<evidence type="ECO:0000259" key="8">
    <source>
        <dbReference type="Pfam" id="PF02229"/>
    </source>
</evidence>
<keyword evidence="3" id="KW-0805">Transcription regulation</keyword>
<evidence type="ECO:0000256" key="4">
    <source>
        <dbReference type="ARBA" id="ARBA00023125"/>
    </source>
</evidence>
<dbReference type="OrthoDB" id="2505440at2759"/>
<evidence type="ECO:0000256" key="6">
    <source>
        <dbReference type="ARBA" id="ARBA00023242"/>
    </source>
</evidence>
<dbReference type="InParanoid" id="A0A0H2RAD4"/>
<evidence type="ECO:0000256" key="7">
    <source>
        <dbReference type="SAM" id="MobiDB-lite"/>
    </source>
</evidence>
<organism evidence="9 10">
    <name type="scientific">Schizopora paradoxa</name>
    <dbReference type="NCBI Taxonomy" id="27342"/>
    <lineage>
        <taxon>Eukaryota</taxon>
        <taxon>Fungi</taxon>
        <taxon>Dikarya</taxon>
        <taxon>Basidiomycota</taxon>
        <taxon>Agaricomycotina</taxon>
        <taxon>Agaricomycetes</taxon>
        <taxon>Hymenochaetales</taxon>
        <taxon>Schizoporaceae</taxon>
        <taxon>Schizopora</taxon>
    </lineage>
</organism>
<evidence type="ECO:0000256" key="5">
    <source>
        <dbReference type="ARBA" id="ARBA00023163"/>
    </source>
</evidence>
<reference evidence="9 10" key="1">
    <citation type="submission" date="2015-04" db="EMBL/GenBank/DDBJ databases">
        <title>Complete genome sequence of Schizopora paradoxa KUC8140, a cosmopolitan wood degrader in East Asia.</title>
        <authorList>
            <consortium name="DOE Joint Genome Institute"/>
            <person name="Min B."/>
            <person name="Park H."/>
            <person name="Jang Y."/>
            <person name="Kim J.-J."/>
            <person name="Kim K.H."/>
            <person name="Pangilinan J."/>
            <person name="Lipzen A."/>
            <person name="Riley R."/>
            <person name="Grigoriev I.V."/>
            <person name="Spatafora J.W."/>
            <person name="Choi I.-G."/>
        </authorList>
    </citation>
    <scope>NUCLEOTIDE SEQUENCE [LARGE SCALE GENOMIC DNA]</scope>
    <source>
        <strain evidence="9 10">KUC8140</strain>
    </source>
</reference>
<evidence type="ECO:0000313" key="9">
    <source>
        <dbReference type="EMBL" id="KLO06438.1"/>
    </source>
</evidence>
<dbReference type="EMBL" id="KQ086207">
    <property type="protein sequence ID" value="KLO06438.1"/>
    <property type="molecule type" value="Genomic_DNA"/>
</dbReference>
<protein>
    <submittedName>
        <fullName evidence="9">PC4-domain-containing protein</fullName>
    </submittedName>
</protein>
<keyword evidence="4" id="KW-0238">DNA-binding</keyword>
<dbReference type="GO" id="GO:0005634">
    <property type="term" value="C:nucleus"/>
    <property type="evidence" value="ECO:0007669"/>
    <property type="project" value="UniProtKB-SubCell"/>
</dbReference>
<dbReference type="GO" id="GO:0003677">
    <property type="term" value="F:DNA binding"/>
    <property type="evidence" value="ECO:0007669"/>
    <property type="project" value="UniProtKB-KW"/>
</dbReference>
<comment type="subcellular location">
    <subcellularLocation>
        <location evidence="1">Nucleus</location>
    </subcellularLocation>
</comment>
<dbReference type="GO" id="GO:0060261">
    <property type="term" value="P:positive regulation of transcription initiation by RNA polymerase II"/>
    <property type="evidence" value="ECO:0007669"/>
    <property type="project" value="InterPro"/>
</dbReference>
<keyword evidence="5" id="KW-0804">Transcription</keyword>
<dbReference type="AlphaFoldDB" id="A0A0H2RAD4"/>
<dbReference type="Pfam" id="PF02229">
    <property type="entry name" value="PC4"/>
    <property type="match status" value="1"/>
</dbReference>
<name>A0A0H2RAD4_9AGAM</name>
<keyword evidence="6" id="KW-0539">Nucleus</keyword>
<dbReference type="InterPro" id="IPR003173">
    <property type="entry name" value="PC4_C"/>
</dbReference>
<evidence type="ECO:0000256" key="1">
    <source>
        <dbReference type="ARBA" id="ARBA00004123"/>
    </source>
</evidence>